<evidence type="ECO:0000313" key="3">
    <source>
        <dbReference type="EMBL" id="NIJ55308.1"/>
    </source>
</evidence>
<feature type="transmembrane region" description="Helical" evidence="1">
    <location>
        <begin position="227"/>
        <end position="244"/>
    </location>
</feature>
<keyword evidence="1" id="KW-0812">Transmembrane</keyword>
<feature type="transmembrane region" description="Helical" evidence="1">
    <location>
        <begin position="31"/>
        <end position="48"/>
    </location>
</feature>
<name>A0ABX0UQN7_9BACT</name>
<proteinExistence type="predicted"/>
<dbReference type="InterPro" id="IPR050879">
    <property type="entry name" value="Acyltransferase_3"/>
</dbReference>
<keyword evidence="4" id="KW-1185">Reference proteome</keyword>
<gene>
    <name evidence="3" type="ORF">FHS68_004497</name>
</gene>
<evidence type="ECO:0000259" key="2">
    <source>
        <dbReference type="Pfam" id="PF01757"/>
    </source>
</evidence>
<protein>
    <submittedName>
        <fullName evidence="3">Peptidoglycan/LPS O-acetylase OafA/YrhL</fullName>
    </submittedName>
</protein>
<accession>A0ABX0UQN7</accession>
<comment type="caution">
    <text evidence="3">The sequence shown here is derived from an EMBL/GenBank/DDBJ whole genome shotgun (WGS) entry which is preliminary data.</text>
</comment>
<dbReference type="EMBL" id="JAASQJ010000005">
    <property type="protein sequence ID" value="NIJ55308.1"/>
    <property type="molecule type" value="Genomic_DNA"/>
</dbReference>
<evidence type="ECO:0000256" key="1">
    <source>
        <dbReference type="SAM" id="Phobius"/>
    </source>
</evidence>
<feature type="transmembrane region" description="Helical" evidence="1">
    <location>
        <begin position="143"/>
        <end position="160"/>
    </location>
</feature>
<dbReference type="Proteomes" id="UP001179181">
    <property type="component" value="Unassembled WGS sequence"/>
</dbReference>
<organism evidence="3 4">
    <name type="scientific">Dyadobacter arcticus</name>
    <dbReference type="NCBI Taxonomy" id="1078754"/>
    <lineage>
        <taxon>Bacteria</taxon>
        <taxon>Pseudomonadati</taxon>
        <taxon>Bacteroidota</taxon>
        <taxon>Cytophagia</taxon>
        <taxon>Cytophagales</taxon>
        <taxon>Spirosomataceae</taxon>
        <taxon>Dyadobacter</taxon>
    </lineage>
</organism>
<sequence length="343" mass="39341">MLNSIQILRAIAALLVVFAHFEFVKPAVGGFGVDIFFVISGFIMAYIVDKNPDAFLYRRLVRIVPIYWFMTLLTVVLFLFKPTWFRNVIINSYAVIKSLLFIPYRIEGSGPILSLGWTLNYEMFFYVVIALCIGFFGSKKGMTICLLFLPLFVLVFNIFPPTSYVLAFYSGSIVLEFVIGSLLFYYWKQEKNALPTSVKNLGIVLGVLSFGYLIIADHLYDPRVYRFLVFGIPALCVTNMFLILEEKVNPKNKVHALAILLGDASYAMYLVHPFVIYAFIRLVFKRFQVEGVAFELTELIVTLIVVCLVSIAIHKWFEKPVMKKLKQLLDRRFDSKKSLNLSK</sequence>
<dbReference type="PANTHER" id="PTHR23028:SF131">
    <property type="entry name" value="BLR2367 PROTEIN"/>
    <property type="match status" value="1"/>
</dbReference>
<feature type="transmembrane region" description="Helical" evidence="1">
    <location>
        <begin position="87"/>
        <end position="106"/>
    </location>
</feature>
<feature type="transmembrane region" description="Helical" evidence="1">
    <location>
        <begin position="166"/>
        <end position="186"/>
    </location>
</feature>
<feature type="transmembrane region" description="Helical" evidence="1">
    <location>
        <begin position="256"/>
        <end position="279"/>
    </location>
</feature>
<feature type="transmembrane region" description="Helical" evidence="1">
    <location>
        <begin position="6"/>
        <end position="24"/>
    </location>
</feature>
<keyword evidence="1" id="KW-0472">Membrane</keyword>
<feature type="domain" description="Acyltransferase 3" evidence="2">
    <location>
        <begin position="3"/>
        <end position="313"/>
    </location>
</feature>
<feature type="transmembrane region" description="Helical" evidence="1">
    <location>
        <begin position="118"/>
        <end position="136"/>
    </location>
</feature>
<keyword evidence="1" id="KW-1133">Transmembrane helix</keyword>
<reference evidence="3 4" key="1">
    <citation type="submission" date="2020-03" db="EMBL/GenBank/DDBJ databases">
        <title>Genomic Encyclopedia of Type Strains, Phase IV (KMG-IV): sequencing the most valuable type-strain genomes for metagenomic binning, comparative biology and taxonomic classification.</title>
        <authorList>
            <person name="Goeker M."/>
        </authorList>
    </citation>
    <scope>NUCLEOTIDE SEQUENCE [LARGE SCALE GENOMIC DNA]</scope>
    <source>
        <strain evidence="3 4">DSM 102865</strain>
    </source>
</reference>
<dbReference type="Pfam" id="PF01757">
    <property type="entry name" value="Acyl_transf_3"/>
    <property type="match status" value="1"/>
</dbReference>
<dbReference type="PANTHER" id="PTHR23028">
    <property type="entry name" value="ACETYLTRANSFERASE"/>
    <property type="match status" value="1"/>
</dbReference>
<feature type="transmembrane region" description="Helical" evidence="1">
    <location>
        <begin position="60"/>
        <end position="80"/>
    </location>
</feature>
<dbReference type="RefSeq" id="WP_167274940.1">
    <property type="nucleotide sequence ID" value="NZ_JAASQJ010000005.1"/>
</dbReference>
<feature type="transmembrane region" description="Helical" evidence="1">
    <location>
        <begin position="198"/>
        <end position="215"/>
    </location>
</feature>
<evidence type="ECO:0000313" key="4">
    <source>
        <dbReference type="Proteomes" id="UP001179181"/>
    </source>
</evidence>
<feature type="transmembrane region" description="Helical" evidence="1">
    <location>
        <begin position="299"/>
        <end position="317"/>
    </location>
</feature>
<dbReference type="InterPro" id="IPR002656">
    <property type="entry name" value="Acyl_transf_3_dom"/>
</dbReference>